<dbReference type="PANTHER" id="PTHR31503">
    <property type="entry name" value="VACUOLAR CALCIUM ION TRANSPORTER"/>
    <property type="match status" value="1"/>
</dbReference>
<evidence type="ECO:0000256" key="14">
    <source>
        <dbReference type="SAM" id="MobiDB-lite"/>
    </source>
</evidence>
<feature type="region of interest" description="Disordered" evidence="14">
    <location>
        <begin position="1"/>
        <end position="47"/>
    </location>
</feature>
<evidence type="ECO:0000256" key="10">
    <source>
        <dbReference type="ARBA" id="ARBA00023065"/>
    </source>
</evidence>
<accession>X5IS84</accession>
<feature type="transmembrane region" description="Helical" evidence="13">
    <location>
        <begin position="245"/>
        <end position="265"/>
    </location>
</feature>
<evidence type="ECO:0000256" key="7">
    <source>
        <dbReference type="ARBA" id="ARBA00022692"/>
    </source>
</evidence>
<reference evidence="16" key="1">
    <citation type="journal article" date="2014" name="Protoplasma">
        <title>Expression and functional analysis of putative vacuolar Ca2+-transporters (CAXs and ACAs) in roots of salt tolerant and sensitive rice cultivars.</title>
        <authorList>
            <person name="Yamada N."/>
            <person name="Theerawitaya C."/>
            <person name="Cha-Um S."/>
            <person name="Kirdmanee C."/>
            <person name="Takabe T."/>
        </authorList>
    </citation>
    <scope>NUCLEOTIDE SEQUENCE</scope>
</reference>
<feature type="transmembrane region" description="Helical" evidence="13">
    <location>
        <begin position="176"/>
        <end position="199"/>
    </location>
</feature>
<dbReference type="InterPro" id="IPR004713">
    <property type="entry name" value="CaH_exchang"/>
</dbReference>
<dbReference type="NCBIfam" id="TIGR00378">
    <property type="entry name" value="cax"/>
    <property type="match status" value="1"/>
</dbReference>
<dbReference type="PANTHER" id="PTHR31503:SF48">
    <property type="entry name" value="VACUOLAR CATION_PROTON EXCHANGER 2"/>
    <property type="match status" value="1"/>
</dbReference>
<keyword evidence="10 13" id="KW-0406">Ion transport</keyword>
<evidence type="ECO:0000259" key="15">
    <source>
        <dbReference type="Pfam" id="PF01699"/>
    </source>
</evidence>
<feature type="domain" description="Sodium/calcium exchanger membrane region" evidence="15">
    <location>
        <begin position="301"/>
        <end position="442"/>
    </location>
</feature>
<feature type="transmembrane region" description="Helical" evidence="13">
    <location>
        <begin position="397"/>
        <end position="417"/>
    </location>
</feature>
<feature type="domain" description="Sodium/calcium exchanger membrane region" evidence="15">
    <location>
        <begin position="112"/>
        <end position="267"/>
    </location>
</feature>
<dbReference type="FunFam" id="1.20.1420.30:FF:000012">
    <property type="entry name" value="Vacuolar cation/proton exchanger"/>
    <property type="match status" value="1"/>
</dbReference>
<feature type="transmembrane region" description="Helical" evidence="13">
    <location>
        <begin position="331"/>
        <end position="354"/>
    </location>
</feature>
<comment type="caution">
    <text evidence="13">Lacks conserved residue(s) required for the propagation of feature annotation.</text>
</comment>
<keyword evidence="9 13" id="KW-1133">Transmembrane helix</keyword>
<evidence type="ECO:0000256" key="1">
    <source>
        <dbReference type="ARBA" id="ARBA00004128"/>
    </source>
</evidence>
<dbReference type="InterPro" id="IPR004798">
    <property type="entry name" value="CAX-like"/>
</dbReference>
<evidence type="ECO:0000256" key="13">
    <source>
        <dbReference type="RuleBase" id="RU365028"/>
    </source>
</evidence>
<dbReference type="Gene3D" id="1.20.1420.30">
    <property type="entry name" value="NCX, central ion-binding region"/>
    <property type="match status" value="2"/>
</dbReference>
<dbReference type="AlphaFoldDB" id="X5IS84"/>
<keyword evidence="3 13" id="KW-0813">Transport</keyword>
<keyword evidence="6 13" id="KW-0109">Calcium transport</keyword>
<dbReference type="InterPro" id="IPR004837">
    <property type="entry name" value="NaCa_Exmemb"/>
</dbReference>
<dbReference type="NCBIfam" id="TIGR00846">
    <property type="entry name" value="caca2"/>
    <property type="match status" value="1"/>
</dbReference>
<evidence type="ECO:0000256" key="2">
    <source>
        <dbReference type="ARBA" id="ARBA00008248"/>
    </source>
</evidence>
<keyword evidence="8 13" id="KW-0106">Calcium</keyword>
<evidence type="ECO:0000256" key="12">
    <source>
        <dbReference type="ARBA" id="ARBA00025327"/>
    </source>
</evidence>
<comment type="subcellular location">
    <subcellularLocation>
        <location evidence="1">Vacuole membrane</location>
        <topology evidence="1">Multi-pass membrane protein</topology>
    </subcellularLocation>
</comment>
<feature type="transmembrane region" description="Helical" evidence="13">
    <location>
        <begin position="366"/>
        <end position="391"/>
    </location>
</feature>
<proteinExistence type="evidence at transcript level"/>
<evidence type="ECO:0000256" key="5">
    <source>
        <dbReference type="ARBA" id="ARBA00022554"/>
    </source>
</evidence>
<feature type="compositionally biased region" description="Polar residues" evidence="14">
    <location>
        <begin position="27"/>
        <end position="39"/>
    </location>
</feature>
<dbReference type="GO" id="GO:0009705">
    <property type="term" value="C:plant-type vacuole membrane"/>
    <property type="evidence" value="ECO:0007669"/>
    <property type="project" value="TreeGrafter"/>
</dbReference>
<evidence type="ECO:0000256" key="6">
    <source>
        <dbReference type="ARBA" id="ARBA00022568"/>
    </source>
</evidence>
<evidence type="ECO:0000256" key="4">
    <source>
        <dbReference type="ARBA" id="ARBA00022449"/>
    </source>
</evidence>
<feature type="transmembrane region" description="Helical" evidence="13">
    <location>
        <begin position="90"/>
        <end position="106"/>
    </location>
</feature>
<dbReference type="GO" id="GO:0006874">
    <property type="term" value="P:intracellular calcium ion homeostasis"/>
    <property type="evidence" value="ECO:0007669"/>
    <property type="project" value="TreeGrafter"/>
</dbReference>
<dbReference type="EMBL" id="AB859021">
    <property type="protein sequence ID" value="BAO71531.1"/>
    <property type="molecule type" value="mRNA"/>
</dbReference>
<protein>
    <recommendedName>
        <fullName evidence="13">Vacuolar cation/proton exchanger</fullName>
    </recommendedName>
</protein>
<keyword evidence="11 13" id="KW-0472">Membrane</keyword>
<feature type="transmembrane region" description="Helical" evidence="13">
    <location>
        <begin position="211"/>
        <end position="233"/>
    </location>
</feature>
<keyword evidence="4 13" id="KW-0050">Antiport</keyword>
<feature type="transmembrane region" description="Helical" evidence="13">
    <location>
        <begin position="300"/>
        <end position="319"/>
    </location>
</feature>
<dbReference type="SMR" id="X5IS84"/>
<organism evidence="16">
    <name type="scientific">Oryza sativa subsp. indica</name>
    <name type="common">Rice</name>
    <dbReference type="NCBI Taxonomy" id="39946"/>
    <lineage>
        <taxon>Eukaryota</taxon>
        <taxon>Viridiplantae</taxon>
        <taxon>Streptophyta</taxon>
        <taxon>Embryophyta</taxon>
        <taxon>Tracheophyta</taxon>
        <taxon>Spermatophyta</taxon>
        <taxon>Magnoliopsida</taxon>
        <taxon>Liliopsida</taxon>
        <taxon>Poales</taxon>
        <taxon>Poaceae</taxon>
        <taxon>BOP clade</taxon>
        <taxon>Oryzoideae</taxon>
        <taxon>Oryzeae</taxon>
        <taxon>Oryzinae</taxon>
        <taxon>Oryza</taxon>
        <taxon>Oryza sativa</taxon>
    </lineage>
</organism>
<evidence type="ECO:0000256" key="11">
    <source>
        <dbReference type="ARBA" id="ARBA00023136"/>
    </source>
</evidence>
<feature type="compositionally biased region" description="Basic and acidic residues" evidence="14">
    <location>
        <begin position="1"/>
        <end position="10"/>
    </location>
</feature>
<dbReference type="GO" id="GO:0015369">
    <property type="term" value="F:calcium:proton antiporter activity"/>
    <property type="evidence" value="ECO:0007669"/>
    <property type="project" value="UniProtKB-UniRule"/>
</dbReference>
<comment type="similarity">
    <text evidence="2">Belongs to the Ca(2+):cation antiporter (CaCA) (TC 2.A.19) family. Cation/proton exchanger (CAX) subfamily.</text>
</comment>
<name>X5IS84_ORYSI</name>
<comment type="function">
    <text evidence="12 13">Vacuolar cation/proton exchanger (CAX). Translocates Ca(2+) and other metal ions into vacuoles using the proton gradient formed by H(+)-ATPase and H(+)-pyrophosphatase.</text>
</comment>
<keyword evidence="7 13" id="KW-0812">Transmembrane</keyword>
<evidence type="ECO:0000313" key="16">
    <source>
        <dbReference type="EMBL" id="BAO71531.1"/>
    </source>
</evidence>
<evidence type="ECO:0000256" key="8">
    <source>
        <dbReference type="ARBA" id="ARBA00022837"/>
    </source>
</evidence>
<evidence type="ECO:0000256" key="9">
    <source>
        <dbReference type="ARBA" id="ARBA00022989"/>
    </source>
</evidence>
<feature type="transmembrane region" description="Helical" evidence="13">
    <location>
        <begin position="429"/>
        <end position="446"/>
    </location>
</feature>
<dbReference type="FunFam" id="1.20.1420.30:FF:000008">
    <property type="entry name" value="Vacuolar cation/proton exchanger"/>
    <property type="match status" value="1"/>
</dbReference>
<evidence type="ECO:0000256" key="3">
    <source>
        <dbReference type="ARBA" id="ARBA00022448"/>
    </source>
</evidence>
<keyword evidence="5 13" id="KW-0926">Vacuole</keyword>
<dbReference type="Pfam" id="PF01699">
    <property type="entry name" value="Na_Ca_ex"/>
    <property type="match status" value="2"/>
</dbReference>
<gene>
    <name evidence="16" type="primary">OsCAX4</name>
</gene>
<sequence length="459" mass="49983">MATDSSDSRRLLPSRHNNSHHQMDKINGTNPESTDQAPSLASRPDEFEEEESLVTPDALSARIGGFQIYAGSVNWGVFGSMKIVFLKSKLNVLIPCGFLAIFLNYMTQRYGWVFPLSMLGIIPLAERLGFATEQLALFTGPKVGRLLNSAFGNATELIISIHALSRGKLHVVQQCLLGSILSNLLLVLGSAFFSGGLACGKTMQTFSKADAVVNSGLLLMAVMGLLIPAALHYTHSEAQFGKSELALSRFSSCIMLVAYASYLYFQLSNNRRRNEANVRRIQDDVDGNDDEVPEISKREAISWIAIFIAWISMLSYYLVDAIDGASKAWNIPVAFISVVLLPVVGNSAGHANAVMFAVKDKLDISLGVAIGSSIQISMFGIPFCVVMGWMMGKPMDLNFHLFETASLLTTVLVVAFLLQDGTSNCVKGLMLFLCYLIVAASFYVHADPNSKASEKPPQN</sequence>
<dbReference type="InterPro" id="IPR044880">
    <property type="entry name" value="NCX_ion-bd_dom_sf"/>
</dbReference>